<evidence type="ECO:0000313" key="2">
    <source>
        <dbReference type="EMBL" id="KAL0188175.1"/>
    </source>
</evidence>
<comment type="caution">
    <text evidence="2">The sequence shown here is derived from an EMBL/GenBank/DDBJ whole genome shotgun (WGS) entry which is preliminary data.</text>
</comment>
<feature type="region of interest" description="Disordered" evidence="1">
    <location>
        <begin position="22"/>
        <end position="51"/>
    </location>
</feature>
<reference evidence="2 3" key="1">
    <citation type="submission" date="2024-05" db="EMBL/GenBank/DDBJ databases">
        <title>Genome sequencing and assembly of Indian major carp, Cirrhinus mrigala (Hamilton, 1822).</title>
        <authorList>
            <person name="Mohindra V."/>
            <person name="Chowdhury L.M."/>
            <person name="Lal K."/>
            <person name="Jena J.K."/>
        </authorList>
    </citation>
    <scope>NUCLEOTIDE SEQUENCE [LARGE SCALE GENOMIC DNA]</scope>
    <source>
        <strain evidence="2">CM1030</strain>
        <tissue evidence="2">Blood</tissue>
    </source>
</reference>
<gene>
    <name evidence="2" type="ORF">M9458_015274</name>
</gene>
<organism evidence="2 3">
    <name type="scientific">Cirrhinus mrigala</name>
    <name type="common">Mrigala</name>
    <dbReference type="NCBI Taxonomy" id="683832"/>
    <lineage>
        <taxon>Eukaryota</taxon>
        <taxon>Metazoa</taxon>
        <taxon>Chordata</taxon>
        <taxon>Craniata</taxon>
        <taxon>Vertebrata</taxon>
        <taxon>Euteleostomi</taxon>
        <taxon>Actinopterygii</taxon>
        <taxon>Neopterygii</taxon>
        <taxon>Teleostei</taxon>
        <taxon>Ostariophysi</taxon>
        <taxon>Cypriniformes</taxon>
        <taxon>Cyprinidae</taxon>
        <taxon>Labeoninae</taxon>
        <taxon>Labeonini</taxon>
        <taxon>Cirrhinus</taxon>
    </lineage>
</organism>
<sequence>PVLAQQNLVLGACAPIINPSLAQGPPFSGEGHNLEPVPRSLEPPSMVPVRDQEDFRDLPPAVVNTLLQPRAPSTRRIFVNSSQGKDPRRCGIESVLSFLQGGLDGHL</sequence>
<dbReference type="Proteomes" id="UP001529510">
    <property type="component" value="Unassembled WGS sequence"/>
</dbReference>
<keyword evidence="3" id="KW-1185">Reference proteome</keyword>
<evidence type="ECO:0000313" key="3">
    <source>
        <dbReference type="Proteomes" id="UP001529510"/>
    </source>
</evidence>
<name>A0ABD0QPM0_CIRMR</name>
<dbReference type="AlphaFoldDB" id="A0ABD0QPM0"/>
<evidence type="ECO:0000256" key="1">
    <source>
        <dbReference type="SAM" id="MobiDB-lite"/>
    </source>
</evidence>
<feature type="non-terminal residue" evidence="2">
    <location>
        <position position="107"/>
    </location>
</feature>
<dbReference type="EMBL" id="JAMKFB020000007">
    <property type="protein sequence ID" value="KAL0188175.1"/>
    <property type="molecule type" value="Genomic_DNA"/>
</dbReference>
<proteinExistence type="predicted"/>
<accession>A0ABD0QPM0</accession>
<feature type="non-terminal residue" evidence="2">
    <location>
        <position position="1"/>
    </location>
</feature>
<protein>
    <submittedName>
        <fullName evidence="2">Uncharacterized protein</fullName>
    </submittedName>
</protein>